<evidence type="ECO:0000313" key="3">
    <source>
        <dbReference type="Proteomes" id="UP000271098"/>
    </source>
</evidence>
<protein>
    <submittedName>
        <fullName evidence="4">Tudor domain-containing protein</fullName>
    </submittedName>
</protein>
<dbReference type="WBParaSite" id="GPUH_0000292101-mRNA-1">
    <property type="protein sequence ID" value="GPUH_0000292101-mRNA-1"/>
    <property type="gene ID" value="GPUH_0000292101"/>
</dbReference>
<feature type="compositionally biased region" description="Basic and acidic residues" evidence="1">
    <location>
        <begin position="124"/>
        <end position="133"/>
    </location>
</feature>
<gene>
    <name evidence="2" type="ORF">GPUH_LOCUS2916</name>
</gene>
<evidence type="ECO:0000313" key="4">
    <source>
        <dbReference type="WBParaSite" id="GPUH_0000292101-mRNA-1"/>
    </source>
</evidence>
<reference evidence="2 3" key="2">
    <citation type="submission" date="2018-11" db="EMBL/GenBank/DDBJ databases">
        <authorList>
            <consortium name="Pathogen Informatics"/>
        </authorList>
    </citation>
    <scope>NUCLEOTIDE SEQUENCE [LARGE SCALE GENOMIC DNA]</scope>
</reference>
<keyword evidence="3" id="KW-1185">Reference proteome</keyword>
<sequence>MKLRMMNRITSKLQKIEIPKDREWELGRNKEMNWSTRQRKWEKPEILIGCGYFFAYEWIEQRCLSTTNLEYEEDFIAVYDDDFQATSLHFVENEMVITIEKEFRRSRKRRNSHNGESVFQQESTSKEEPDRENAKFQCVYDRLMEELKQQVE</sequence>
<evidence type="ECO:0000313" key="2">
    <source>
        <dbReference type="EMBL" id="VDK36963.1"/>
    </source>
</evidence>
<name>A0A183D2H5_9BILA</name>
<evidence type="ECO:0000256" key="1">
    <source>
        <dbReference type="SAM" id="MobiDB-lite"/>
    </source>
</evidence>
<dbReference type="AlphaFoldDB" id="A0A183D2H5"/>
<feature type="compositionally biased region" description="Polar residues" evidence="1">
    <location>
        <begin position="114"/>
        <end position="123"/>
    </location>
</feature>
<proteinExistence type="predicted"/>
<feature type="region of interest" description="Disordered" evidence="1">
    <location>
        <begin position="105"/>
        <end position="133"/>
    </location>
</feature>
<dbReference type="Proteomes" id="UP000271098">
    <property type="component" value="Unassembled WGS sequence"/>
</dbReference>
<dbReference type="EMBL" id="UYRT01004662">
    <property type="protein sequence ID" value="VDK36963.1"/>
    <property type="molecule type" value="Genomic_DNA"/>
</dbReference>
<accession>A0A183D2H5</accession>
<reference evidence="4" key="1">
    <citation type="submission" date="2016-06" db="UniProtKB">
        <authorList>
            <consortium name="WormBaseParasite"/>
        </authorList>
    </citation>
    <scope>IDENTIFICATION</scope>
</reference>
<organism evidence="4">
    <name type="scientific">Gongylonema pulchrum</name>
    <dbReference type="NCBI Taxonomy" id="637853"/>
    <lineage>
        <taxon>Eukaryota</taxon>
        <taxon>Metazoa</taxon>
        <taxon>Ecdysozoa</taxon>
        <taxon>Nematoda</taxon>
        <taxon>Chromadorea</taxon>
        <taxon>Rhabditida</taxon>
        <taxon>Spirurina</taxon>
        <taxon>Spiruromorpha</taxon>
        <taxon>Spiruroidea</taxon>
        <taxon>Gongylonematidae</taxon>
        <taxon>Gongylonema</taxon>
    </lineage>
</organism>